<name>G7VEJ2_9CREN</name>
<dbReference type="KEGG" id="pyr:P186_0155"/>
<dbReference type="GeneID" id="11595955"/>
<evidence type="ECO:0000313" key="2">
    <source>
        <dbReference type="Proteomes" id="UP000005867"/>
    </source>
</evidence>
<dbReference type="HOGENOM" id="CLU_1976623_0_0_2"/>
<dbReference type="RefSeq" id="WP_014287444.1">
    <property type="nucleotide sequence ID" value="NC_016645.1"/>
</dbReference>
<protein>
    <submittedName>
        <fullName evidence="1">Uncharacterized protein</fullName>
    </submittedName>
</protein>
<dbReference type="AlphaFoldDB" id="G7VEJ2"/>
<organism evidence="1 2">
    <name type="scientific">Pyrobaculum ferrireducens</name>
    <dbReference type="NCBI Taxonomy" id="1104324"/>
    <lineage>
        <taxon>Archaea</taxon>
        <taxon>Thermoproteota</taxon>
        <taxon>Thermoprotei</taxon>
        <taxon>Thermoproteales</taxon>
        <taxon>Thermoproteaceae</taxon>
        <taxon>Pyrobaculum</taxon>
    </lineage>
</organism>
<reference evidence="1 2" key="1">
    <citation type="journal article" date="2012" name="J. Bacteriol.">
        <title>Complete genome sequence of strain 1860, a crenarchaeon of the genus pyrobaculum able to grow with various electron acceptors.</title>
        <authorList>
            <person name="Mardanov A.V."/>
            <person name="Gumerov V.M."/>
            <person name="Slobodkina G.B."/>
            <person name="Beletsky A.V."/>
            <person name="Bonch-Osmolovskaya E.A."/>
            <person name="Ravin N.V."/>
            <person name="Skryabin K.G."/>
        </authorList>
    </citation>
    <scope>NUCLEOTIDE SEQUENCE [LARGE SCALE GENOMIC DNA]</scope>
    <source>
        <strain evidence="1 2">1860</strain>
    </source>
</reference>
<sequence>MIPEVIVCGDGCGEALSFEGGLGLTAGVRRVGFRFVRTPAGGREMFRRVSTWGLALFTEGGGGHYVVLPAQDGLYLIYAESGPPPVADYPAPPAPYLSSGEFRWTRFIGGDYVSGGRLSYCFLSFL</sequence>
<dbReference type="BioCyc" id="PSP1104324:GJSN-148-MONOMER"/>
<gene>
    <name evidence="1" type="ORF">P186_0155</name>
</gene>
<keyword evidence="2" id="KW-1185">Reference proteome</keyword>
<evidence type="ECO:0000313" key="1">
    <source>
        <dbReference type="EMBL" id="AET31616.1"/>
    </source>
</evidence>
<dbReference type="EMBL" id="CP003098">
    <property type="protein sequence ID" value="AET31616.1"/>
    <property type="molecule type" value="Genomic_DNA"/>
</dbReference>
<accession>G7VEJ2</accession>
<dbReference type="STRING" id="1104324.P186_0155"/>
<proteinExistence type="predicted"/>
<dbReference type="Proteomes" id="UP000005867">
    <property type="component" value="Chromosome"/>
</dbReference>